<dbReference type="PANTHER" id="PTHR30269">
    <property type="entry name" value="TRANSMEMBRANE PROTEIN YFCA"/>
    <property type="match status" value="1"/>
</dbReference>
<evidence type="ECO:0000256" key="6">
    <source>
        <dbReference type="ARBA" id="ARBA00022989"/>
    </source>
</evidence>
<dbReference type="Proteomes" id="UP000254589">
    <property type="component" value="Unassembled WGS sequence"/>
</dbReference>
<evidence type="ECO:0000256" key="2">
    <source>
        <dbReference type="ARBA" id="ARBA00009142"/>
    </source>
</evidence>
<sequence length="260" mass="27204">MLASLSSPLVHTLATALPAPGDWLLMSAAVVVAYVIFGIAGFGTALVASPVLAYAMPVAQIVPMLALLDFGAASGSVVRNARAADTGELRRLLPAIVVGSLAGAALLLHLQPDVLLRALAWFICGYAVFSLIGPRAKSRLSQTWAIPFGAAGGMLGAMFGSGGFVYAIYLTSRLERVEAMRVTQATLIGFSTLARAAMFLLAGVYANLPMLMNAVSLIPAMMAGMWLGKHITLRLSRQQFVKAVNLVVLAAGIALLLRSH</sequence>
<keyword evidence="11" id="KW-1185">Reference proteome</keyword>
<evidence type="ECO:0000256" key="3">
    <source>
        <dbReference type="ARBA" id="ARBA00022448"/>
    </source>
</evidence>
<reference evidence="9" key="2">
    <citation type="submission" date="2016-11" db="EMBL/GenBank/DDBJ databases">
        <title>Complete Genome Sequencing of Pandoraea pulmonicola DSM 16583.</title>
        <authorList>
            <person name="Chan K.-G."/>
        </authorList>
    </citation>
    <scope>NUCLEOTIDE SEQUENCE</scope>
    <source>
        <strain evidence="9">DSM 16583</strain>
    </source>
</reference>
<dbReference type="Proteomes" id="UP000035086">
    <property type="component" value="Chromosome"/>
</dbReference>
<feature type="transmembrane region" description="Helical" evidence="8">
    <location>
        <begin position="61"/>
        <end position="79"/>
    </location>
</feature>
<evidence type="ECO:0000256" key="7">
    <source>
        <dbReference type="ARBA" id="ARBA00023136"/>
    </source>
</evidence>
<comment type="similarity">
    <text evidence="2 8">Belongs to the 4-toluene sulfonate uptake permease (TSUP) (TC 2.A.102) family.</text>
</comment>
<keyword evidence="4 8" id="KW-1003">Cell membrane</keyword>
<evidence type="ECO:0000256" key="4">
    <source>
        <dbReference type="ARBA" id="ARBA00022475"/>
    </source>
</evidence>
<feature type="transmembrane region" description="Helical" evidence="8">
    <location>
        <begin position="91"/>
        <end position="108"/>
    </location>
</feature>
<organism evidence="10 12">
    <name type="scientific">Pandoraea pulmonicola</name>
    <dbReference type="NCBI Taxonomy" id="93221"/>
    <lineage>
        <taxon>Bacteria</taxon>
        <taxon>Pseudomonadati</taxon>
        <taxon>Pseudomonadota</taxon>
        <taxon>Betaproteobacteria</taxon>
        <taxon>Burkholderiales</taxon>
        <taxon>Burkholderiaceae</taxon>
        <taxon>Pandoraea</taxon>
    </lineage>
</organism>
<dbReference type="EMBL" id="UGSJ01000001">
    <property type="protein sequence ID" value="SUA89868.1"/>
    <property type="molecule type" value="Genomic_DNA"/>
</dbReference>
<evidence type="ECO:0000313" key="11">
    <source>
        <dbReference type="Proteomes" id="UP000035086"/>
    </source>
</evidence>
<feature type="transmembrane region" description="Helical" evidence="8">
    <location>
        <begin position="182"/>
        <end position="204"/>
    </location>
</feature>
<reference evidence="10 12" key="3">
    <citation type="submission" date="2018-06" db="EMBL/GenBank/DDBJ databases">
        <authorList>
            <consortium name="Pathogen Informatics"/>
            <person name="Doyle S."/>
        </authorList>
    </citation>
    <scope>NUCLEOTIDE SEQUENCE [LARGE SCALE GENOMIC DNA]</scope>
    <source>
        <strain evidence="10 12">NCTC13159</strain>
    </source>
</reference>
<feature type="transmembrane region" description="Helical" evidence="8">
    <location>
        <begin position="240"/>
        <end position="257"/>
    </location>
</feature>
<feature type="transmembrane region" description="Helical" evidence="8">
    <location>
        <begin position="28"/>
        <end position="54"/>
    </location>
</feature>
<protein>
    <recommendedName>
        <fullName evidence="8">Probable membrane transporter protein</fullName>
    </recommendedName>
</protein>
<dbReference type="Pfam" id="PF01925">
    <property type="entry name" value="TauE"/>
    <property type="match status" value="1"/>
</dbReference>
<dbReference type="KEGG" id="ppul:RO07_14485"/>
<dbReference type="AlphaFoldDB" id="A0AAJ4ZAK7"/>
<feature type="transmembrane region" description="Helical" evidence="8">
    <location>
        <begin position="144"/>
        <end position="170"/>
    </location>
</feature>
<name>A0AAJ4ZAK7_PANPU</name>
<keyword evidence="5 8" id="KW-0812">Transmembrane</keyword>
<dbReference type="EMBL" id="CP010310">
    <property type="protein sequence ID" value="AJC23348.2"/>
    <property type="molecule type" value="Genomic_DNA"/>
</dbReference>
<comment type="subcellular location">
    <subcellularLocation>
        <location evidence="1 8">Cell membrane</location>
        <topology evidence="1 8">Multi-pass membrane protein</topology>
    </subcellularLocation>
</comment>
<dbReference type="RefSeq" id="WP_052267056.1">
    <property type="nucleotide sequence ID" value="NZ_CP010310.2"/>
</dbReference>
<dbReference type="GO" id="GO:0005886">
    <property type="term" value="C:plasma membrane"/>
    <property type="evidence" value="ECO:0007669"/>
    <property type="project" value="UniProtKB-SubCell"/>
</dbReference>
<proteinExistence type="inferred from homology"/>
<keyword evidence="7 8" id="KW-0472">Membrane</keyword>
<keyword evidence="6 8" id="KW-1133">Transmembrane helix</keyword>
<dbReference type="InterPro" id="IPR052017">
    <property type="entry name" value="TSUP"/>
</dbReference>
<feature type="transmembrane region" description="Helical" evidence="8">
    <location>
        <begin position="210"/>
        <end position="228"/>
    </location>
</feature>
<feature type="transmembrane region" description="Helical" evidence="8">
    <location>
        <begin position="115"/>
        <end position="132"/>
    </location>
</feature>
<dbReference type="InterPro" id="IPR002781">
    <property type="entry name" value="TM_pro_TauE-like"/>
</dbReference>
<dbReference type="PANTHER" id="PTHR30269:SF32">
    <property type="entry name" value="MEMBRANE TRANSPORTER PROTEIN-RELATED"/>
    <property type="match status" value="1"/>
</dbReference>
<gene>
    <name evidence="10" type="ORF">NCTC13159_01339</name>
    <name evidence="9" type="ORF">RO07_14485</name>
</gene>
<evidence type="ECO:0000313" key="9">
    <source>
        <dbReference type="EMBL" id="AJC23348.2"/>
    </source>
</evidence>
<evidence type="ECO:0000313" key="12">
    <source>
        <dbReference type="Proteomes" id="UP000254589"/>
    </source>
</evidence>
<keyword evidence="3" id="KW-0813">Transport</keyword>
<evidence type="ECO:0000256" key="8">
    <source>
        <dbReference type="RuleBase" id="RU363041"/>
    </source>
</evidence>
<accession>A0AAJ4ZAK7</accession>
<evidence type="ECO:0000313" key="10">
    <source>
        <dbReference type="EMBL" id="SUA89868.1"/>
    </source>
</evidence>
<evidence type="ECO:0000256" key="5">
    <source>
        <dbReference type="ARBA" id="ARBA00022692"/>
    </source>
</evidence>
<evidence type="ECO:0000256" key="1">
    <source>
        <dbReference type="ARBA" id="ARBA00004651"/>
    </source>
</evidence>
<reference evidence="11" key="1">
    <citation type="submission" date="2014-12" db="EMBL/GenBank/DDBJ databases">
        <title>Complete Genome Sequencing of Pandoraea pulmonicola DSM 16583.</title>
        <authorList>
            <person name="Chan K.-G."/>
        </authorList>
    </citation>
    <scope>NUCLEOTIDE SEQUENCE [LARGE SCALE GENOMIC DNA]</scope>
    <source>
        <strain evidence="11">DSM 16583</strain>
    </source>
</reference>